<name>A0AAJ4WBR5_9GAMM</name>
<comment type="caution">
    <text evidence="1">The sequence shown here is derived from an EMBL/GenBank/DDBJ whole genome shotgun (WGS) entry which is preliminary data.</text>
</comment>
<evidence type="ECO:0000313" key="2">
    <source>
        <dbReference type="Proteomes" id="UP000226420"/>
    </source>
</evidence>
<protein>
    <submittedName>
        <fullName evidence="1">Streptomycin 6-kinase</fullName>
    </submittedName>
</protein>
<gene>
    <name evidence="1" type="ORF">SAMN02745723_107157</name>
</gene>
<dbReference type="SUPFAM" id="SSF56112">
    <property type="entry name" value="Protein kinase-like (PK-like)"/>
    <property type="match status" value="1"/>
</dbReference>
<dbReference type="InterPro" id="IPR006748">
    <property type="entry name" value="NH2Glyco/OHUrea_AB-resist_kin"/>
</dbReference>
<evidence type="ECO:0000313" key="1">
    <source>
        <dbReference type="EMBL" id="SFD07059.1"/>
    </source>
</evidence>
<dbReference type="GO" id="GO:0016773">
    <property type="term" value="F:phosphotransferase activity, alcohol group as acceptor"/>
    <property type="evidence" value="ECO:0007669"/>
    <property type="project" value="InterPro"/>
</dbReference>
<organism evidence="1 2">
    <name type="scientific">Pragia fontium DSM 5563 = ATCC 49100</name>
    <dbReference type="NCBI Taxonomy" id="1122977"/>
    <lineage>
        <taxon>Bacteria</taxon>
        <taxon>Pseudomonadati</taxon>
        <taxon>Pseudomonadota</taxon>
        <taxon>Gammaproteobacteria</taxon>
        <taxon>Enterobacterales</taxon>
        <taxon>Budviciaceae</taxon>
        <taxon>Pragia</taxon>
    </lineage>
</organism>
<dbReference type="Pfam" id="PF04655">
    <property type="entry name" value="APH_6_hur"/>
    <property type="match status" value="1"/>
</dbReference>
<accession>A0AAJ4WBR5</accession>
<dbReference type="GO" id="GO:0019748">
    <property type="term" value="P:secondary metabolic process"/>
    <property type="evidence" value="ECO:0007669"/>
    <property type="project" value="InterPro"/>
</dbReference>
<dbReference type="InterPro" id="IPR011009">
    <property type="entry name" value="Kinase-like_dom_sf"/>
</dbReference>
<dbReference type="Proteomes" id="UP000226420">
    <property type="component" value="Unassembled WGS sequence"/>
</dbReference>
<dbReference type="EMBL" id="FOLW01000007">
    <property type="protein sequence ID" value="SFD07059.1"/>
    <property type="molecule type" value="Genomic_DNA"/>
</dbReference>
<dbReference type="AlphaFoldDB" id="A0AAJ4WBR5"/>
<sequence length="268" mass="29680">MNDVMFERYLKGWGLKPDGVPRITESSYLMPVRFGAIPAMLKVAVSAEEIRGNGLMSWWNGKGAAPVLAYDRQAILLLRALNPISLSEMSRNDDDDRACQIICAVIDELHYPQAAVLPELMPLSQWFAGLAPAAKQHGGILIDALSVANQLLTTPQGEVVLHGDIHHENILDFGELGWRAIDPKGLIGERGFDYANVFCNPLGCEPSAEQFHQRLALISRYARLEPRRLLMWILAWCGLSASWFLEDGEDPKIPLAVARLAQAKLTQA</sequence>
<proteinExistence type="predicted"/>
<reference evidence="1 2" key="1">
    <citation type="submission" date="2016-10" db="EMBL/GenBank/DDBJ databases">
        <authorList>
            <person name="Varghese N."/>
            <person name="Submissions S."/>
        </authorList>
    </citation>
    <scope>NUCLEOTIDE SEQUENCE [LARGE SCALE GENOMIC DNA]</scope>
    <source>
        <strain evidence="1 2">DSM 5563</strain>
    </source>
</reference>